<name>A0ABV3PLB6_9HYPH</name>
<accession>A0ABV3PLB6</accession>
<keyword evidence="2" id="KW-1185">Reference proteome</keyword>
<dbReference type="Proteomes" id="UP001555786">
    <property type="component" value="Unassembled WGS sequence"/>
</dbReference>
<dbReference type="RefSeq" id="WP_367624176.1">
    <property type="nucleotide sequence ID" value="NZ_JBFNQD010000003.1"/>
</dbReference>
<evidence type="ECO:0000313" key="2">
    <source>
        <dbReference type="Proteomes" id="UP001555786"/>
    </source>
</evidence>
<sequence length="87" mass="9705">MTTTRQRLVDHLHGIAGYNDKGYLWSRHTPAEVQASQDEAQAVILRLIDEIGATAFSRDLLAELQSGAGARDDSGNLAEWTRRELLR</sequence>
<proteinExistence type="predicted"/>
<dbReference type="EMBL" id="JBFNQD010000003">
    <property type="protein sequence ID" value="MEW9306440.1"/>
    <property type="molecule type" value="Genomic_DNA"/>
</dbReference>
<gene>
    <name evidence="1" type="ORF">ABXS05_12890</name>
</gene>
<evidence type="ECO:0000313" key="1">
    <source>
        <dbReference type="EMBL" id="MEW9306440.1"/>
    </source>
</evidence>
<organism evidence="1 2">
    <name type="scientific">Labrys neptuniae</name>
    <dbReference type="NCBI Taxonomy" id="376174"/>
    <lineage>
        <taxon>Bacteria</taxon>
        <taxon>Pseudomonadati</taxon>
        <taxon>Pseudomonadota</taxon>
        <taxon>Alphaproteobacteria</taxon>
        <taxon>Hyphomicrobiales</taxon>
        <taxon>Xanthobacteraceae</taxon>
        <taxon>Labrys</taxon>
    </lineage>
</organism>
<reference evidence="1 2" key="1">
    <citation type="submission" date="2024-07" db="EMBL/GenBank/DDBJ databases">
        <title>Description of Labrys sedimenti sp. nov., isolated from a diclofenac-degrading enrichment culture.</title>
        <authorList>
            <person name="Tancsics A."/>
            <person name="Csepanyi A."/>
        </authorList>
    </citation>
    <scope>NUCLEOTIDE SEQUENCE [LARGE SCALE GENOMIC DNA]</scope>
    <source>
        <strain evidence="1 2">LMG 23578</strain>
    </source>
</reference>
<comment type="caution">
    <text evidence="1">The sequence shown here is derived from an EMBL/GenBank/DDBJ whole genome shotgun (WGS) entry which is preliminary data.</text>
</comment>
<protein>
    <submittedName>
        <fullName evidence="1">Uncharacterized protein</fullName>
    </submittedName>
</protein>